<protein>
    <submittedName>
        <fullName evidence="3">GLTSCR1 domain-containing protein</fullName>
    </submittedName>
</protein>
<comment type="caution">
    <text evidence="3">The sequence shown here is derived from an EMBL/GenBank/DDBJ whole genome shotgun (WGS) entry which is preliminary data.</text>
</comment>
<organism evidence="3 4">
    <name type="scientific">Caerostris darwini</name>
    <dbReference type="NCBI Taxonomy" id="1538125"/>
    <lineage>
        <taxon>Eukaryota</taxon>
        <taxon>Metazoa</taxon>
        <taxon>Ecdysozoa</taxon>
        <taxon>Arthropoda</taxon>
        <taxon>Chelicerata</taxon>
        <taxon>Arachnida</taxon>
        <taxon>Araneae</taxon>
        <taxon>Araneomorphae</taxon>
        <taxon>Entelegynae</taxon>
        <taxon>Araneoidea</taxon>
        <taxon>Araneidae</taxon>
        <taxon>Caerostris</taxon>
    </lineage>
</organism>
<feature type="compositionally biased region" description="Low complexity" evidence="1">
    <location>
        <begin position="187"/>
        <end position="197"/>
    </location>
</feature>
<dbReference type="Pfam" id="PF15249">
    <property type="entry name" value="GLTSCR1"/>
    <property type="match status" value="1"/>
</dbReference>
<feature type="region of interest" description="Disordered" evidence="1">
    <location>
        <begin position="144"/>
        <end position="246"/>
    </location>
</feature>
<feature type="region of interest" description="Disordered" evidence="1">
    <location>
        <begin position="331"/>
        <end position="382"/>
    </location>
</feature>
<proteinExistence type="predicted"/>
<feature type="compositionally biased region" description="Polar residues" evidence="1">
    <location>
        <begin position="69"/>
        <end position="95"/>
    </location>
</feature>
<feature type="compositionally biased region" description="Polar residues" evidence="1">
    <location>
        <begin position="1142"/>
        <end position="1167"/>
    </location>
</feature>
<feature type="region of interest" description="Disordered" evidence="1">
    <location>
        <begin position="646"/>
        <end position="679"/>
    </location>
</feature>
<feature type="region of interest" description="Disordered" evidence="1">
    <location>
        <begin position="1689"/>
        <end position="1713"/>
    </location>
</feature>
<feature type="compositionally biased region" description="Polar residues" evidence="1">
    <location>
        <begin position="360"/>
        <end position="382"/>
    </location>
</feature>
<feature type="compositionally biased region" description="Polar residues" evidence="1">
    <location>
        <begin position="234"/>
        <end position="246"/>
    </location>
</feature>
<name>A0AAV4SUV6_9ARAC</name>
<evidence type="ECO:0000256" key="1">
    <source>
        <dbReference type="SAM" id="MobiDB-lite"/>
    </source>
</evidence>
<dbReference type="InterPro" id="IPR015671">
    <property type="entry name" value="GSCR1_dom"/>
</dbReference>
<evidence type="ECO:0000313" key="3">
    <source>
        <dbReference type="EMBL" id="GIY36342.1"/>
    </source>
</evidence>
<dbReference type="PANTHER" id="PTHR15572:SF0">
    <property type="entry name" value="GLUTAMINE-RICH PROTEIN-RELATED"/>
    <property type="match status" value="1"/>
</dbReference>
<keyword evidence="4" id="KW-1185">Reference proteome</keyword>
<accession>A0AAV4SUV6</accession>
<dbReference type="PANTHER" id="PTHR15572">
    <property type="entry name" value="GLIOMA TUMOR SUPPRESSOR CANDIDATE REGION GENE 1"/>
    <property type="match status" value="1"/>
</dbReference>
<feature type="region of interest" description="Disordered" evidence="1">
    <location>
        <begin position="57"/>
        <end position="95"/>
    </location>
</feature>
<dbReference type="EMBL" id="BPLQ01008277">
    <property type="protein sequence ID" value="GIY36342.1"/>
    <property type="molecule type" value="Genomic_DNA"/>
</dbReference>
<feature type="compositionally biased region" description="Polar residues" evidence="1">
    <location>
        <begin position="1689"/>
        <end position="1708"/>
    </location>
</feature>
<feature type="domain" description="GLTSCR protein conserved" evidence="2">
    <location>
        <begin position="1218"/>
        <end position="1318"/>
    </location>
</feature>
<dbReference type="Proteomes" id="UP001054837">
    <property type="component" value="Unassembled WGS sequence"/>
</dbReference>
<feature type="compositionally biased region" description="Low complexity" evidence="1">
    <location>
        <begin position="222"/>
        <end position="233"/>
    </location>
</feature>
<feature type="compositionally biased region" description="Polar residues" evidence="1">
    <location>
        <begin position="175"/>
        <end position="186"/>
    </location>
</feature>
<dbReference type="GO" id="GO:0045893">
    <property type="term" value="P:positive regulation of DNA-templated transcription"/>
    <property type="evidence" value="ECO:0007669"/>
    <property type="project" value="TreeGrafter"/>
</dbReference>
<reference evidence="3 4" key="1">
    <citation type="submission" date="2021-06" db="EMBL/GenBank/DDBJ databases">
        <title>Caerostris darwini draft genome.</title>
        <authorList>
            <person name="Kono N."/>
            <person name="Arakawa K."/>
        </authorList>
    </citation>
    <scope>NUCLEOTIDE SEQUENCE [LARGE SCALE GENOMIC DNA]</scope>
</reference>
<feature type="compositionally biased region" description="Polar residues" evidence="1">
    <location>
        <begin position="654"/>
        <end position="676"/>
    </location>
</feature>
<dbReference type="GO" id="GO:0016514">
    <property type="term" value="C:SWI/SNF complex"/>
    <property type="evidence" value="ECO:0007669"/>
    <property type="project" value="TreeGrafter"/>
</dbReference>
<evidence type="ECO:0000259" key="2">
    <source>
        <dbReference type="Pfam" id="PF15249"/>
    </source>
</evidence>
<feature type="region of interest" description="Disordered" evidence="1">
    <location>
        <begin position="1136"/>
        <end position="1167"/>
    </location>
</feature>
<sequence length="1725" mass="187219">MKIKVSKVMKVKASYSSQRETVVTSSFRACSLAMDDGGRCLLDVINDPKLLQSFLESGSDENSKDFPDGTSSESAVESPQVPRNSQAAHASNISSADNLIDQTEMGYSYVTDNQALLSQSGVYSTSTGLGGTSFILTPTSVGSQTYQHASSSGATIHHHPSTTNNVNFHPHSPASARSVTPSHNIKSPNVGPSSVNSMPPPSPLQQTKSPMPSHTPSPVPSWSPVAPVSPAASRNQPSMPSVAFQQTQNQILQTSCNPTQYVTAFTTPQSVTQKLTVQQQQQQIYLQQQIPPASQQQTTPRLTTVPTPVVTTAAVGVQQPVVQLISAQPSNVVQPTSRTSHSNVRPIQPKLPPQILPKPATSSASNQYVSPASTPKQTQTIPATTGQRTLGIQSGAAPLVINQAQPGMYSGPGTILLNPIIPGVSNQILIQSNLSNLTNLSSLFALRPSNNPSGQTLNSSTTQNNALIAALQNPNQQAIFASAKQPIHGQQTIMIPNNIAHTGLAPQNINLTSAAIPNSGIISSSSQGQNFLRGSNIILAPNRVMGANQGLQLQPIQTASGAVYAFAGQTITVPGLPTALSNTQLAPVTVPMHGVMTSQGMISGLSLQPQAPQSALQPQQSLFGTAVPFSNHVEQPSQVIQVPQPLAAPQQVATNHQSHLQNQPQQIEHSPASSPQKPKVPTLNLEKLMKESGIVPSPESQIIQSPDCNSPVVEEPIQSHLDMNSSQLITALQSSQQVILEQSPGHTVIPQLKLAFGDGSVILHQPATLNNNSRLQHYISSGQIHGRTVNTTVGSIVLTSSASTSVVSVPVVTTESTSQNHSTLISRLNAAPVISVPDASTLAVTTNIVTSTTNVPLTVQSLNDGNPSSYVVQRTNTLTSTSDRVFVSETVLATQTHTTPVISTSSSIQNVQRINHSNPALQTIIVSNEHNVRTVPQSSHTVLVSTLSSQNAQPVLQKYGQQDLKIQEIIDSGAVVPNHNHPHSSHVPNTLLEKIQKEITELNFVKNRTPEQNKIFQLLQQLKQKVMQSNKSKGNRNQNQRLENEANRIVQMAQASHSASSESSQQLTLKNPALTVQQQSGQLDKSQHTNSKPLASRSLQLVNLLKQSPSHIAPTKHITHAPTIVTAVCDSTTTTVESSSTAHQKPNQAIAPSQPRLQTSHNQTKTSNEVTQIIVRLQKPVQQQSVIQPPPNVIQRKAPSPVKRVVNTALICEQLKNDQNGAVNPNVKTPFSSTIDACCRLLKYHVYNTTDSSPSELAEAETAFQSTSVSHMDKIKSLKDRFNFAQMKSTMKPVPTSEEIYIQRLLIDEEQEALNEDKVAVAEGRELSLPLARQQWLYKVLHSPTPERPTSPDFEIQEEKKTCGDSCRCRDDYDPPNAEYSDPVYKDDDNLEAPVIDSCADIVVPQHNDNCDRSPPTLKRIVTKPIKFTESDPEDQIPARKRVKFNNNTVFKNEVSVLSHDKPILSKYNDNLPKTNHKYPMTFQSESSLSDVVSDAELRKEFSMSPMEMDEAHIDSRLVNLDSSSEVNHLVDFEPLIPGTGESCDSNTLYNNSLRNNCVDYMLNEDWPNEFAHQPTELDIAVANIERNHNNPADIDFSGLDGLDAHFNNSQHCIPNGIQDDDTSAEMNLIGYRIPKQQKRYHDSSVQSVSNCSDMGDQTHSAIKSIIDPESRYDRISTEFMSLNRHNQNAHIGGYSSSASARNMGSTSMKKEDRNLDEAVRSILI</sequence>
<dbReference type="InterPro" id="IPR052438">
    <property type="entry name" value="Chromatin_remod/trans_coact"/>
</dbReference>
<feature type="compositionally biased region" description="Polar residues" evidence="1">
    <location>
        <begin position="144"/>
        <end position="154"/>
    </location>
</feature>
<feature type="compositionally biased region" description="Polar residues" evidence="1">
    <location>
        <begin position="331"/>
        <end position="345"/>
    </location>
</feature>
<gene>
    <name evidence="3" type="primary">AVEN_265293_1</name>
    <name evidence="3" type="ORF">CDAR_187311</name>
</gene>
<evidence type="ECO:0000313" key="4">
    <source>
        <dbReference type="Proteomes" id="UP001054837"/>
    </source>
</evidence>